<dbReference type="InterPro" id="IPR015421">
    <property type="entry name" value="PyrdxlP-dep_Trfase_major"/>
</dbReference>
<dbReference type="InterPro" id="IPR036390">
    <property type="entry name" value="WH_DNA-bd_sf"/>
</dbReference>
<dbReference type="InterPro" id="IPR015422">
    <property type="entry name" value="PyrdxlP-dep_Trfase_small"/>
</dbReference>
<keyword evidence="13" id="KW-1185">Reference proteome</keyword>
<evidence type="ECO:0000256" key="9">
    <source>
        <dbReference type="ARBA" id="ARBA00023125"/>
    </source>
</evidence>
<dbReference type="GO" id="GO:0030170">
    <property type="term" value="F:pyridoxal phosphate binding"/>
    <property type="evidence" value="ECO:0007669"/>
    <property type="project" value="InterPro"/>
</dbReference>
<dbReference type="GO" id="GO:0003677">
    <property type="term" value="F:DNA binding"/>
    <property type="evidence" value="ECO:0007669"/>
    <property type="project" value="UniProtKB-KW"/>
</dbReference>
<reference evidence="12 13" key="1">
    <citation type="submission" date="2020-01" db="EMBL/GenBank/DDBJ databases">
        <title>Genome analysis of Anaerocolumna sp. CBA3638.</title>
        <authorList>
            <person name="Kim J."/>
            <person name="Roh S.W."/>
        </authorList>
    </citation>
    <scope>NUCLEOTIDE SEQUENCE [LARGE SCALE GENOMIC DNA]</scope>
    <source>
        <strain evidence="12 13">CBA3638</strain>
    </source>
</reference>
<dbReference type="SUPFAM" id="SSF53383">
    <property type="entry name" value="PLP-dependent transferases"/>
    <property type="match status" value="1"/>
</dbReference>
<sequence length="500" mass="56903">MDILLDKTLKQPIYIQIYEQIRLKIMSGEMEEGTVLPPERKLAVKLGVNRSTILNAYNRLKAEELIESRVGQGTVVSVNAEERNEIVKPKWNQLFNNRLDDFNNNMISRLFPLLGKKDIISFALGMANPDLIPELPFAELADITKDKANREILSQTPVAGNEELRENICKLLAKESITCTPEEIMVLTGSQQGIDIATRIIIQPGDVVIVEAPTYFLALESFKSAGAKIIEVPIDNNGMQMEGLEQLFIKYHPKCIYTIPNCQNPSSCSMSLVRRKKLLELAYRYDVFILEDDAYAGLGFTGKTLPTLYQLDTNGYVLLLRTFSKTICSGIRLGYMAAHKRMIAQCCFVRQNMDIHPNTISQWLICEYIKSGTYEVHLKKIKEEYLKKCNLMHNELLNHAPVGLSWSKPSGGYYFWCHLPKEIRTSELLVLCIRDGVAFMPGIPFFTYENGENYMRLNFTTPTARQIQKGIPILCSNMKKLINTDTMENRLSPSNFLPLY</sequence>
<evidence type="ECO:0000313" key="13">
    <source>
        <dbReference type="Proteomes" id="UP000464314"/>
    </source>
</evidence>
<organism evidence="12 13">
    <name type="scientific">Anaerocolumna sedimenticola</name>
    <dbReference type="NCBI Taxonomy" id="2696063"/>
    <lineage>
        <taxon>Bacteria</taxon>
        <taxon>Bacillati</taxon>
        <taxon>Bacillota</taxon>
        <taxon>Clostridia</taxon>
        <taxon>Lachnospirales</taxon>
        <taxon>Lachnospiraceae</taxon>
        <taxon>Anaerocolumna</taxon>
    </lineage>
</organism>
<evidence type="ECO:0000256" key="3">
    <source>
        <dbReference type="ARBA" id="ARBA00007441"/>
    </source>
</evidence>
<dbReference type="SUPFAM" id="SSF46785">
    <property type="entry name" value="Winged helix' DNA-binding domain"/>
    <property type="match status" value="1"/>
</dbReference>
<dbReference type="FunFam" id="3.40.640.10:FF:000053">
    <property type="entry name" value="Aminotransferase, class I"/>
    <property type="match status" value="1"/>
</dbReference>
<dbReference type="PRINTS" id="PR00035">
    <property type="entry name" value="HTHGNTR"/>
</dbReference>
<dbReference type="PANTHER" id="PTHR46577">
    <property type="entry name" value="HTH-TYPE TRANSCRIPTIONAL REGULATORY PROTEIN GABR"/>
    <property type="match status" value="1"/>
</dbReference>
<dbReference type="PANTHER" id="PTHR46577:SF2">
    <property type="entry name" value="TRANSCRIPTIONAL REGULATORY PROTEIN"/>
    <property type="match status" value="1"/>
</dbReference>
<dbReference type="Proteomes" id="UP000464314">
    <property type="component" value="Chromosome"/>
</dbReference>
<comment type="cofactor">
    <cofactor evidence="1">
        <name>pyridoxal 5'-phosphate</name>
        <dbReference type="ChEBI" id="CHEBI:597326"/>
    </cofactor>
</comment>
<evidence type="ECO:0000256" key="5">
    <source>
        <dbReference type="ARBA" id="ARBA00022576"/>
    </source>
</evidence>
<evidence type="ECO:0000256" key="10">
    <source>
        <dbReference type="ARBA" id="ARBA00023163"/>
    </source>
</evidence>
<comment type="similarity">
    <text evidence="3">Belongs to the class-I pyridoxal-phosphate-dependent aminotransferase family.</text>
</comment>
<keyword evidence="10" id="KW-0804">Transcription</keyword>
<accession>A0A6P1TQ58</accession>
<evidence type="ECO:0000256" key="6">
    <source>
        <dbReference type="ARBA" id="ARBA00022679"/>
    </source>
</evidence>
<dbReference type="CDD" id="cd07377">
    <property type="entry name" value="WHTH_GntR"/>
    <property type="match status" value="1"/>
</dbReference>
<dbReference type="SMART" id="SM00345">
    <property type="entry name" value="HTH_GNTR"/>
    <property type="match status" value="1"/>
</dbReference>
<dbReference type="Gene3D" id="3.40.640.10">
    <property type="entry name" value="Type I PLP-dependent aspartate aminotransferase-like (Major domain)"/>
    <property type="match status" value="1"/>
</dbReference>
<evidence type="ECO:0000256" key="2">
    <source>
        <dbReference type="ARBA" id="ARBA00005384"/>
    </source>
</evidence>
<dbReference type="Gene3D" id="3.90.1150.10">
    <property type="entry name" value="Aspartate Aminotransferase, domain 1"/>
    <property type="match status" value="1"/>
</dbReference>
<proteinExistence type="inferred from homology"/>
<evidence type="ECO:0000259" key="11">
    <source>
        <dbReference type="PROSITE" id="PS50949"/>
    </source>
</evidence>
<dbReference type="AlphaFoldDB" id="A0A6P1TQ58"/>
<dbReference type="InterPro" id="IPR000524">
    <property type="entry name" value="Tscrpt_reg_HTH_GntR"/>
</dbReference>
<dbReference type="Pfam" id="PF00392">
    <property type="entry name" value="GntR"/>
    <property type="match status" value="1"/>
</dbReference>
<dbReference type="InterPro" id="IPR015424">
    <property type="entry name" value="PyrdxlP-dep_Trfase"/>
</dbReference>
<dbReference type="KEGG" id="anr:Ana3638_18210"/>
<keyword evidence="5 12" id="KW-0032">Aminotransferase</keyword>
<dbReference type="GO" id="GO:0003700">
    <property type="term" value="F:DNA-binding transcription factor activity"/>
    <property type="evidence" value="ECO:0007669"/>
    <property type="project" value="InterPro"/>
</dbReference>
<dbReference type="PROSITE" id="PS50949">
    <property type="entry name" value="HTH_GNTR"/>
    <property type="match status" value="1"/>
</dbReference>
<keyword evidence="9" id="KW-0238">DNA-binding</keyword>
<protein>
    <submittedName>
        <fullName evidence="12">Aminotransferase class I/II-fold pyridoxal phosphate-dependent enzyme</fullName>
    </submittedName>
</protein>
<keyword evidence="7" id="KW-0663">Pyridoxal phosphate</keyword>
<dbReference type="Pfam" id="PF00155">
    <property type="entry name" value="Aminotran_1_2"/>
    <property type="match status" value="1"/>
</dbReference>
<evidence type="ECO:0000256" key="8">
    <source>
        <dbReference type="ARBA" id="ARBA00023015"/>
    </source>
</evidence>
<keyword evidence="8" id="KW-0805">Transcription regulation</keyword>
<evidence type="ECO:0000256" key="7">
    <source>
        <dbReference type="ARBA" id="ARBA00022898"/>
    </source>
</evidence>
<dbReference type="CDD" id="cd00609">
    <property type="entry name" value="AAT_like"/>
    <property type="match status" value="1"/>
</dbReference>
<comment type="subunit">
    <text evidence="4">Homodimer.</text>
</comment>
<dbReference type="EMBL" id="CP048000">
    <property type="protein sequence ID" value="QHQ62477.1"/>
    <property type="molecule type" value="Genomic_DNA"/>
</dbReference>
<keyword evidence="6 12" id="KW-0808">Transferase</keyword>
<dbReference type="Gene3D" id="1.10.10.10">
    <property type="entry name" value="Winged helix-like DNA-binding domain superfamily/Winged helix DNA-binding domain"/>
    <property type="match status" value="1"/>
</dbReference>
<comment type="similarity">
    <text evidence="2">In the C-terminal section; belongs to the class-I pyridoxal-phosphate-dependent aminotransferase family.</text>
</comment>
<dbReference type="InterPro" id="IPR051446">
    <property type="entry name" value="HTH_trans_reg/aminotransferase"/>
</dbReference>
<name>A0A6P1TQ58_9FIRM</name>
<evidence type="ECO:0000313" key="12">
    <source>
        <dbReference type="EMBL" id="QHQ62477.1"/>
    </source>
</evidence>
<evidence type="ECO:0000256" key="4">
    <source>
        <dbReference type="ARBA" id="ARBA00011738"/>
    </source>
</evidence>
<feature type="domain" description="HTH gntR-type" evidence="11">
    <location>
        <begin position="11"/>
        <end position="79"/>
    </location>
</feature>
<dbReference type="GO" id="GO:0008483">
    <property type="term" value="F:transaminase activity"/>
    <property type="evidence" value="ECO:0007669"/>
    <property type="project" value="UniProtKB-KW"/>
</dbReference>
<dbReference type="InterPro" id="IPR036388">
    <property type="entry name" value="WH-like_DNA-bd_sf"/>
</dbReference>
<dbReference type="InterPro" id="IPR004839">
    <property type="entry name" value="Aminotransferase_I/II_large"/>
</dbReference>
<dbReference type="RefSeq" id="WP_161839300.1">
    <property type="nucleotide sequence ID" value="NZ_CP048000.1"/>
</dbReference>
<gene>
    <name evidence="12" type="ORF">Ana3638_18210</name>
</gene>
<evidence type="ECO:0000256" key="1">
    <source>
        <dbReference type="ARBA" id="ARBA00001933"/>
    </source>
</evidence>